<dbReference type="GO" id="GO:0043456">
    <property type="term" value="P:regulation of pentose-phosphate shunt"/>
    <property type="evidence" value="ECO:0007669"/>
    <property type="project" value="TreeGrafter"/>
</dbReference>
<name>A0AAD6YH46_9AGAR</name>
<evidence type="ECO:0000313" key="5">
    <source>
        <dbReference type="Proteomes" id="UP001219525"/>
    </source>
</evidence>
<dbReference type="GO" id="GO:0004331">
    <property type="term" value="F:fructose-2,6-bisphosphate 2-phosphatase activity"/>
    <property type="evidence" value="ECO:0007669"/>
    <property type="project" value="TreeGrafter"/>
</dbReference>
<evidence type="ECO:0000256" key="3">
    <source>
        <dbReference type="PIRSR" id="PIRSR613078-2"/>
    </source>
</evidence>
<organism evidence="4 5">
    <name type="scientific">Mycena pura</name>
    <dbReference type="NCBI Taxonomy" id="153505"/>
    <lineage>
        <taxon>Eukaryota</taxon>
        <taxon>Fungi</taxon>
        <taxon>Dikarya</taxon>
        <taxon>Basidiomycota</taxon>
        <taxon>Agaricomycotina</taxon>
        <taxon>Agaricomycetes</taxon>
        <taxon>Agaricomycetidae</taxon>
        <taxon>Agaricales</taxon>
        <taxon>Marasmiineae</taxon>
        <taxon>Mycenaceae</taxon>
        <taxon>Mycena</taxon>
    </lineage>
</organism>
<dbReference type="CDD" id="cd07067">
    <property type="entry name" value="HP_PGM_like"/>
    <property type="match status" value="1"/>
</dbReference>
<feature type="binding site" evidence="3">
    <location>
        <begin position="10"/>
        <end position="17"/>
    </location>
    <ligand>
        <name>substrate</name>
    </ligand>
</feature>
<evidence type="ECO:0000256" key="2">
    <source>
        <dbReference type="PIRSR" id="PIRSR613078-1"/>
    </source>
</evidence>
<dbReference type="PANTHER" id="PTHR46517:SF1">
    <property type="entry name" value="FRUCTOSE-2,6-BISPHOSPHATASE TIGAR"/>
    <property type="match status" value="1"/>
</dbReference>
<accession>A0AAD6YH46</accession>
<dbReference type="EMBL" id="JARJCW010000014">
    <property type="protein sequence ID" value="KAJ7217027.1"/>
    <property type="molecule type" value="Genomic_DNA"/>
</dbReference>
<evidence type="ECO:0000256" key="1">
    <source>
        <dbReference type="ARBA" id="ARBA00022801"/>
    </source>
</evidence>
<proteinExistence type="predicted"/>
<dbReference type="AlphaFoldDB" id="A0AAD6YH46"/>
<sequence>MPFVRVYLVRHGETQENRDGVFQGQLDTELNETGVRQARLVADALRSVHFDAAYSSDLRRALKTAEIILAHRSDIEIRREEALRERFLGSLQGTKVVAGRLEGLAVDATVETADAFAARAARWWTRAVLQRSRALAPRETAYTVLVASHGGVIGTLARTLVGSRMVRCAPGVQITTCRNSSVTVIDVESDGRGTIVLYGDVEHLERGLEEEMVETNADEAVVDAGDS</sequence>
<reference evidence="4" key="1">
    <citation type="submission" date="2023-03" db="EMBL/GenBank/DDBJ databases">
        <title>Massive genome expansion in bonnet fungi (Mycena s.s.) driven by repeated elements and novel gene families across ecological guilds.</title>
        <authorList>
            <consortium name="Lawrence Berkeley National Laboratory"/>
            <person name="Harder C.B."/>
            <person name="Miyauchi S."/>
            <person name="Viragh M."/>
            <person name="Kuo A."/>
            <person name="Thoen E."/>
            <person name="Andreopoulos B."/>
            <person name="Lu D."/>
            <person name="Skrede I."/>
            <person name="Drula E."/>
            <person name="Henrissat B."/>
            <person name="Morin E."/>
            <person name="Kohler A."/>
            <person name="Barry K."/>
            <person name="LaButti K."/>
            <person name="Morin E."/>
            <person name="Salamov A."/>
            <person name="Lipzen A."/>
            <person name="Mereny Z."/>
            <person name="Hegedus B."/>
            <person name="Baldrian P."/>
            <person name="Stursova M."/>
            <person name="Weitz H."/>
            <person name="Taylor A."/>
            <person name="Grigoriev I.V."/>
            <person name="Nagy L.G."/>
            <person name="Martin F."/>
            <person name="Kauserud H."/>
        </authorList>
    </citation>
    <scope>NUCLEOTIDE SEQUENCE</scope>
    <source>
        <strain evidence="4">9144</strain>
    </source>
</reference>
<gene>
    <name evidence="4" type="ORF">GGX14DRAFT_601752</name>
</gene>
<dbReference type="GO" id="GO:0045820">
    <property type="term" value="P:negative regulation of glycolytic process"/>
    <property type="evidence" value="ECO:0007669"/>
    <property type="project" value="TreeGrafter"/>
</dbReference>
<dbReference type="PANTHER" id="PTHR46517">
    <property type="entry name" value="FRUCTOSE-2,6-BISPHOSPHATASE TIGAR"/>
    <property type="match status" value="1"/>
</dbReference>
<keyword evidence="1" id="KW-0378">Hydrolase</keyword>
<feature type="active site" description="Proton donor/acceptor" evidence="2">
    <location>
        <position position="85"/>
    </location>
</feature>
<evidence type="ECO:0000313" key="4">
    <source>
        <dbReference type="EMBL" id="KAJ7217027.1"/>
    </source>
</evidence>
<dbReference type="InterPro" id="IPR029033">
    <property type="entry name" value="His_PPase_superfam"/>
</dbReference>
<protein>
    <submittedName>
        <fullName evidence="4">Phosphoglycerate mutase-like protein</fullName>
    </submittedName>
</protein>
<comment type="caution">
    <text evidence="4">The sequence shown here is derived from an EMBL/GenBank/DDBJ whole genome shotgun (WGS) entry which is preliminary data.</text>
</comment>
<dbReference type="SMART" id="SM00855">
    <property type="entry name" value="PGAM"/>
    <property type="match status" value="1"/>
</dbReference>
<dbReference type="InterPro" id="IPR013078">
    <property type="entry name" value="His_Pase_superF_clade-1"/>
</dbReference>
<dbReference type="Pfam" id="PF00300">
    <property type="entry name" value="His_Phos_1"/>
    <property type="match status" value="1"/>
</dbReference>
<dbReference type="SUPFAM" id="SSF53254">
    <property type="entry name" value="Phosphoglycerate mutase-like"/>
    <property type="match status" value="1"/>
</dbReference>
<keyword evidence="5" id="KW-1185">Reference proteome</keyword>
<dbReference type="InterPro" id="IPR001345">
    <property type="entry name" value="PG/BPGM_mutase_AS"/>
</dbReference>
<feature type="binding site" evidence="3">
    <location>
        <position position="60"/>
    </location>
    <ligand>
        <name>substrate</name>
    </ligand>
</feature>
<feature type="active site" description="Tele-phosphohistidine intermediate" evidence="2">
    <location>
        <position position="11"/>
    </location>
</feature>
<dbReference type="GO" id="GO:0005829">
    <property type="term" value="C:cytosol"/>
    <property type="evidence" value="ECO:0007669"/>
    <property type="project" value="TreeGrafter"/>
</dbReference>
<dbReference type="Gene3D" id="3.40.50.1240">
    <property type="entry name" value="Phosphoglycerate mutase-like"/>
    <property type="match status" value="1"/>
</dbReference>
<dbReference type="PROSITE" id="PS00175">
    <property type="entry name" value="PG_MUTASE"/>
    <property type="match status" value="1"/>
</dbReference>
<dbReference type="InterPro" id="IPR051695">
    <property type="entry name" value="Phosphoglycerate_Mutase"/>
</dbReference>
<dbReference type="Proteomes" id="UP001219525">
    <property type="component" value="Unassembled WGS sequence"/>
</dbReference>